<evidence type="ECO:0000313" key="5">
    <source>
        <dbReference type="EMBL" id="CAL4123234.1"/>
    </source>
</evidence>
<comment type="similarity">
    <text evidence="1">Belongs to the VPS13 family.</text>
</comment>
<evidence type="ECO:0000256" key="3">
    <source>
        <dbReference type="SAM" id="MobiDB-lite"/>
    </source>
</evidence>
<evidence type="ECO:0000256" key="2">
    <source>
        <dbReference type="ARBA" id="ARBA00022448"/>
    </source>
</evidence>
<feature type="domain" description="Chorein N-terminal" evidence="4">
    <location>
        <begin position="1"/>
        <end position="132"/>
    </location>
</feature>
<accession>A0AAV2RFN3</accession>
<evidence type="ECO:0000256" key="1">
    <source>
        <dbReference type="ARBA" id="ARBA00006545"/>
    </source>
</evidence>
<feature type="region of interest" description="Disordered" evidence="3">
    <location>
        <begin position="108"/>
        <end position="130"/>
    </location>
</feature>
<comment type="caution">
    <text evidence="5">The sequence shown here is derived from an EMBL/GenBank/DDBJ whole genome shotgun (WGS) entry which is preliminary data.</text>
</comment>
<dbReference type="AlphaFoldDB" id="A0AAV2RFN3"/>
<reference evidence="5 6" key="1">
    <citation type="submission" date="2024-05" db="EMBL/GenBank/DDBJ databases">
        <authorList>
            <person name="Wallberg A."/>
        </authorList>
    </citation>
    <scope>NUCLEOTIDE SEQUENCE [LARGE SCALE GENOMIC DNA]</scope>
</reference>
<dbReference type="GO" id="GO:0045053">
    <property type="term" value="P:protein retention in Golgi apparatus"/>
    <property type="evidence" value="ECO:0007669"/>
    <property type="project" value="TreeGrafter"/>
</dbReference>
<dbReference type="EMBL" id="CAXKWB010021509">
    <property type="protein sequence ID" value="CAL4123234.1"/>
    <property type="molecule type" value="Genomic_DNA"/>
</dbReference>
<dbReference type="GO" id="GO:0006623">
    <property type="term" value="P:protein targeting to vacuole"/>
    <property type="evidence" value="ECO:0007669"/>
    <property type="project" value="TreeGrafter"/>
</dbReference>
<dbReference type="InterPro" id="IPR026854">
    <property type="entry name" value="VPS13_N"/>
</dbReference>
<dbReference type="InterPro" id="IPR026847">
    <property type="entry name" value="VPS13"/>
</dbReference>
<feature type="non-terminal residue" evidence="5">
    <location>
        <position position="326"/>
    </location>
</feature>
<keyword evidence="6" id="KW-1185">Reference proteome</keyword>
<sequence>MFEGIVAKLLTQALGTYIEDLNADKLNVSIWGGDVALTNLVIKQSALDELDLGFRVVFGHIGRLTLKIPWKNLMEGQWIAKVEDIVLIANPKTSVRYDKEEEKKLQQEAKKAKLKQLEDDQEKEKNTATKRYRDPNFFRRPLLLLLKNIANVQNVNTFCKAVQLIQGGGMHIFANFQNLCIILRQSNILSSSNRKSLPLRANNEMIEVAACNEPMDLHYPQEVKVHGPRGRHHIAYERRSMRRRIQTRFVARITTRNRYTSDVLYLIIATYPQLPDTFLIRTHMPGLVDDKNFNGTNDAYGISMGRLTHTGRIRESHNLASWRSRF</sequence>
<dbReference type="PANTHER" id="PTHR16166">
    <property type="entry name" value="VACUOLAR PROTEIN SORTING-ASSOCIATED PROTEIN VPS13"/>
    <property type="match status" value="1"/>
</dbReference>
<dbReference type="Pfam" id="PF12624">
    <property type="entry name" value="VPS13_N"/>
    <property type="match status" value="1"/>
</dbReference>
<keyword evidence="2" id="KW-0813">Transport</keyword>
<evidence type="ECO:0000313" key="6">
    <source>
        <dbReference type="Proteomes" id="UP001497623"/>
    </source>
</evidence>
<protein>
    <recommendedName>
        <fullName evidence="4">Chorein N-terminal domain-containing protein</fullName>
    </recommendedName>
</protein>
<gene>
    <name evidence="5" type="ORF">MNOR_LOCUS23903</name>
</gene>
<organism evidence="5 6">
    <name type="scientific">Meganyctiphanes norvegica</name>
    <name type="common">Northern krill</name>
    <name type="synonym">Thysanopoda norvegica</name>
    <dbReference type="NCBI Taxonomy" id="48144"/>
    <lineage>
        <taxon>Eukaryota</taxon>
        <taxon>Metazoa</taxon>
        <taxon>Ecdysozoa</taxon>
        <taxon>Arthropoda</taxon>
        <taxon>Crustacea</taxon>
        <taxon>Multicrustacea</taxon>
        <taxon>Malacostraca</taxon>
        <taxon>Eumalacostraca</taxon>
        <taxon>Eucarida</taxon>
        <taxon>Euphausiacea</taxon>
        <taxon>Euphausiidae</taxon>
        <taxon>Meganyctiphanes</taxon>
    </lineage>
</organism>
<name>A0AAV2RFN3_MEGNR</name>
<dbReference type="Proteomes" id="UP001497623">
    <property type="component" value="Unassembled WGS sequence"/>
</dbReference>
<dbReference type="PANTHER" id="PTHR16166:SF93">
    <property type="entry name" value="INTERMEMBRANE LIPID TRANSFER PROTEIN VPS13"/>
    <property type="match status" value="1"/>
</dbReference>
<evidence type="ECO:0000259" key="4">
    <source>
        <dbReference type="Pfam" id="PF12624"/>
    </source>
</evidence>
<proteinExistence type="inferred from homology"/>